<keyword evidence="13 15" id="KW-0472">Membrane</keyword>
<dbReference type="eggNOG" id="COG3290">
    <property type="taxonomic scope" value="Bacteria"/>
</dbReference>
<evidence type="ECO:0000256" key="4">
    <source>
        <dbReference type="ARBA" id="ARBA00022475"/>
    </source>
</evidence>
<evidence type="ECO:0000256" key="15">
    <source>
        <dbReference type="SAM" id="Phobius"/>
    </source>
</evidence>
<dbReference type="PRINTS" id="PR00344">
    <property type="entry name" value="BCTRLSENSOR"/>
</dbReference>
<organism evidence="17 18">
    <name type="scientific">Streptacidiphilus jiangxiensis</name>
    <dbReference type="NCBI Taxonomy" id="235985"/>
    <lineage>
        <taxon>Bacteria</taxon>
        <taxon>Bacillati</taxon>
        <taxon>Actinomycetota</taxon>
        <taxon>Actinomycetes</taxon>
        <taxon>Kitasatosporales</taxon>
        <taxon>Streptomycetaceae</taxon>
        <taxon>Streptacidiphilus</taxon>
    </lineage>
</organism>
<name>A0A1H7KQG1_STRJI</name>
<evidence type="ECO:0000256" key="10">
    <source>
        <dbReference type="ARBA" id="ARBA00022840"/>
    </source>
</evidence>
<keyword evidence="12" id="KW-0902">Two-component regulatory system</keyword>
<keyword evidence="10" id="KW-0067">ATP-binding</keyword>
<dbReference type="InterPro" id="IPR029151">
    <property type="entry name" value="Sensor-like_sf"/>
</dbReference>
<evidence type="ECO:0000256" key="3">
    <source>
        <dbReference type="ARBA" id="ARBA00012438"/>
    </source>
</evidence>
<feature type="domain" description="Histidine kinase" evidence="16">
    <location>
        <begin position="395"/>
        <end position="525"/>
    </location>
</feature>
<protein>
    <recommendedName>
        <fullName evidence="3">histidine kinase</fullName>
        <ecNumber evidence="3">2.7.13.3</ecNumber>
    </recommendedName>
</protein>
<dbReference type="Gene3D" id="3.30.450.20">
    <property type="entry name" value="PAS domain"/>
    <property type="match status" value="2"/>
</dbReference>
<dbReference type="Gene3D" id="1.10.287.130">
    <property type="match status" value="1"/>
</dbReference>
<evidence type="ECO:0000259" key="16">
    <source>
        <dbReference type="PROSITE" id="PS50109"/>
    </source>
</evidence>
<dbReference type="Pfam" id="PF02518">
    <property type="entry name" value="HATPase_c"/>
    <property type="match status" value="1"/>
</dbReference>
<dbReference type="Pfam" id="PF14689">
    <property type="entry name" value="SPOB_a"/>
    <property type="match status" value="1"/>
</dbReference>
<evidence type="ECO:0000256" key="5">
    <source>
        <dbReference type="ARBA" id="ARBA00022553"/>
    </source>
</evidence>
<keyword evidence="5" id="KW-0597">Phosphoprotein</keyword>
<dbReference type="AlphaFoldDB" id="A0A1H7KQG1"/>
<keyword evidence="18" id="KW-1185">Reference proteome</keyword>
<keyword evidence="8" id="KW-0547">Nucleotide-binding</keyword>
<dbReference type="InterPro" id="IPR005467">
    <property type="entry name" value="His_kinase_dom"/>
</dbReference>
<dbReference type="InterPro" id="IPR003594">
    <property type="entry name" value="HATPase_dom"/>
</dbReference>
<evidence type="ECO:0000256" key="8">
    <source>
        <dbReference type="ARBA" id="ARBA00022741"/>
    </source>
</evidence>
<comment type="subcellular location">
    <subcellularLocation>
        <location evidence="2">Cell membrane</location>
        <topology evidence="2">Multi-pass membrane protein</topology>
    </subcellularLocation>
</comment>
<gene>
    <name evidence="17" type="ORF">SAMN05414137_104126</name>
</gene>
<keyword evidence="9 17" id="KW-0418">Kinase</keyword>
<evidence type="ECO:0000256" key="9">
    <source>
        <dbReference type="ARBA" id="ARBA00022777"/>
    </source>
</evidence>
<dbReference type="InterPro" id="IPR004358">
    <property type="entry name" value="Sig_transdc_His_kin-like_C"/>
</dbReference>
<dbReference type="STRING" id="235985.SAMN05414137_104126"/>
<dbReference type="Gene3D" id="3.30.565.10">
    <property type="entry name" value="Histidine kinase-like ATPase, C-terminal domain"/>
    <property type="match status" value="1"/>
</dbReference>
<dbReference type="Proteomes" id="UP000183015">
    <property type="component" value="Unassembled WGS sequence"/>
</dbReference>
<accession>A0A1H7KQG1</accession>
<dbReference type="PANTHER" id="PTHR44936:SF10">
    <property type="entry name" value="SENSOR PROTEIN RSTB"/>
    <property type="match status" value="1"/>
</dbReference>
<keyword evidence="11 15" id="KW-1133">Transmembrane helix</keyword>
<keyword evidence="7 15" id="KW-0812">Transmembrane</keyword>
<dbReference type="SUPFAM" id="SSF55874">
    <property type="entry name" value="ATPase domain of HSP90 chaperone/DNA topoisomerase II/histidine kinase"/>
    <property type="match status" value="1"/>
</dbReference>
<evidence type="ECO:0000256" key="12">
    <source>
        <dbReference type="ARBA" id="ARBA00023012"/>
    </source>
</evidence>
<feature type="region of interest" description="Disordered" evidence="14">
    <location>
        <begin position="550"/>
        <end position="587"/>
    </location>
</feature>
<dbReference type="EC" id="2.7.13.3" evidence="3"/>
<dbReference type="SMART" id="SM00387">
    <property type="entry name" value="HATPase_c"/>
    <property type="match status" value="1"/>
</dbReference>
<dbReference type="Pfam" id="PF17203">
    <property type="entry name" value="sCache_3_2"/>
    <property type="match status" value="1"/>
</dbReference>
<dbReference type="PROSITE" id="PS50109">
    <property type="entry name" value="HIS_KIN"/>
    <property type="match status" value="1"/>
</dbReference>
<evidence type="ECO:0000313" key="17">
    <source>
        <dbReference type="EMBL" id="SEK88187.1"/>
    </source>
</evidence>
<keyword evidence="4" id="KW-1003">Cell membrane</keyword>
<dbReference type="SUPFAM" id="SSF103190">
    <property type="entry name" value="Sensory domain-like"/>
    <property type="match status" value="1"/>
</dbReference>
<dbReference type="GO" id="GO:0000155">
    <property type="term" value="F:phosphorelay sensor kinase activity"/>
    <property type="evidence" value="ECO:0007669"/>
    <property type="project" value="InterPro"/>
</dbReference>
<proteinExistence type="predicted"/>
<dbReference type="GO" id="GO:0005524">
    <property type="term" value="F:ATP binding"/>
    <property type="evidence" value="ECO:0007669"/>
    <property type="project" value="UniProtKB-KW"/>
</dbReference>
<dbReference type="InterPro" id="IPR036890">
    <property type="entry name" value="HATPase_C_sf"/>
</dbReference>
<dbReference type="OrthoDB" id="9792686at2"/>
<feature type="compositionally biased region" description="Low complexity" evidence="14">
    <location>
        <begin position="560"/>
        <end position="580"/>
    </location>
</feature>
<dbReference type="InterPro" id="IPR033463">
    <property type="entry name" value="sCache_3"/>
</dbReference>
<dbReference type="EMBL" id="FOAZ01000004">
    <property type="protein sequence ID" value="SEK88187.1"/>
    <property type="molecule type" value="Genomic_DNA"/>
</dbReference>
<dbReference type="PANTHER" id="PTHR44936">
    <property type="entry name" value="SENSOR PROTEIN CREC"/>
    <property type="match status" value="1"/>
</dbReference>
<dbReference type="GO" id="GO:0005886">
    <property type="term" value="C:plasma membrane"/>
    <property type="evidence" value="ECO:0007669"/>
    <property type="project" value="UniProtKB-SubCell"/>
</dbReference>
<sequence length="587" mass="62406">MFSRRKLSGRILVSQLAILGVTSVIGFVLLAFAQRAQIDHVKEQQALSIAQVAASDPQIVAAMSGGDPKPGPHGPVQTAANRIMDATRARYVVVIDRNKVRHSHPLPGLIGQTVTEPVVALDGQDHFFIDNGSTGRSANARTPLKDSSGRIIGEVSVGIDERNVFATLLSELPPFALYIGAALAVGVLASYALAWRLKRTTFGLELEEIAGLLQDREAMLHGIREGVLAFDQSDRVSVVNDEARRLLGLGTALGSRLEDLMPEGRLRRALAGELGPDEIHVLTDSHCLAINRMPVVLHGRALGAVVTVRDRTEIVGMLRELDSVRGLTDALRAQQHEFANRMHTLAGLLELGEQEQALDYAVELASTDRTQAAKVRERIANSLMVGLIVAKCTVAAERGVRLTLDPASKLSADPGHLRRLLTVVGNLLDNAVDATTGSSPANVELLILETPHAITVRVSDSGPGVPDEARAHIFEDGWSTRPDRGTARRGLGLAMVHRLVTRHGGEITVSQGPGAVFTVRLPLPDTEPAPLGAVFISAPPVLDLEAGAAVSAGNGGRPRTTATTMTTTATTATTTPTAGTNSGRTRW</sequence>
<evidence type="ECO:0000256" key="11">
    <source>
        <dbReference type="ARBA" id="ARBA00022989"/>
    </source>
</evidence>
<feature type="transmembrane region" description="Helical" evidence="15">
    <location>
        <begin position="12"/>
        <end position="33"/>
    </location>
</feature>
<evidence type="ECO:0000256" key="13">
    <source>
        <dbReference type="ARBA" id="ARBA00023136"/>
    </source>
</evidence>
<comment type="catalytic activity">
    <reaction evidence="1">
        <text>ATP + protein L-histidine = ADP + protein N-phospho-L-histidine.</text>
        <dbReference type="EC" id="2.7.13.3"/>
    </reaction>
</comment>
<evidence type="ECO:0000313" key="18">
    <source>
        <dbReference type="Proteomes" id="UP000183015"/>
    </source>
</evidence>
<dbReference type="RefSeq" id="WP_063773143.1">
    <property type="nucleotide sequence ID" value="NZ_BBPN01000001.1"/>
</dbReference>
<feature type="transmembrane region" description="Helical" evidence="15">
    <location>
        <begin position="175"/>
        <end position="194"/>
    </location>
</feature>
<evidence type="ECO:0000256" key="1">
    <source>
        <dbReference type="ARBA" id="ARBA00000085"/>
    </source>
</evidence>
<evidence type="ECO:0000256" key="6">
    <source>
        <dbReference type="ARBA" id="ARBA00022679"/>
    </source>
</evidence>
<evidence type="ECO:0000256" key="2">
    <source>
        <dbReference type="ARBA" id="ARBA00004651"/>
    </source>
</evidence>
<dbReference type="SUPFAM" id="SSF55890">
    <property type="entry name" value="Sporulation response regulatory protein Spo0B"/>
    <property type="match status" value="1"/>
</dbReference>
<dbReference type="InterPro" id="IPR039506">
    <property type="entry name" value="SPOB_a"/>
</dbReference>
<evidence type="ECO:0000256" key="7">
    <source>
        <dbReference type="ARBA" id="ARBA00022692"/>
    </source>
</evidence>
<reference evidence="18" key="1">
    <citation type="submission" date="2016-10" db="EMBL/GenBank/DDBJ databases">
        <authorList>
            <person name="Varghese N."/>
        </authorList>
    </citation>
    <scope>NUCLEOTIDE SEQUENCE [LARGE SCALE GENOMIC DNA]</scope>
    <source>
        <strain evidence="18">DSM 45096 / BCRC 16803 / CGMCC 4.1857 / CIP 109030 / JCM 12277 / KCTC 19219 / NBRC 100920 / 33214</strain>
    </source>
</reference>
<evidence type="ECO:0000256" key="14">
    <source>
        <dbReference type="SAM" id="MobiDB-lite"/>
    </source>
</evidence>
<keyword evidence="6" id="KW-0808">Transferase</keyword>
<dbReference type="InterPro" id="IPR050980">
    <property type="entry name" value="2C_sensor_his_kinase"/>
</dbReference>
<dbReference type="InterPro" id="IPR016120">
    <property type="entry name" value="Sig_transdc_His_kin_SpoOB"/>
</dbReference>